<gene>
    <name evidence="2" type="ORF">MICPUCDRAFT_59752</name>
</gene>
<dbReference type="OMA" id="YACHELP"/>
<feature type="region of interest" description="Disordered" evidence="1">
    <location>
        <begin position="654"/>
        <end position="700"/>
    </location>
</feature>
<proteinExistence type="predicted"/>
<name>C1MWF9_MICPC</name>
<dbReference type="Proteomes" id="UP000001876">
    <property type="component" value="Unassembled WGS sequence"/>
</dbReference>
<evidence type="ECO:0000313" key="3">
    <source>
        <dbReference type="Proteomes" id="UP000001876"/>
    </source>
</evidence>
<reference evidence="2 3" key="1">
    <citation type="journal article" date="2009" name="Science">
        <title>Green evolution and dynamic adaptations revealed by genomes of the marine picoeukaryotes Micromonas.</title>
        <authorList>
            <person name="Worden A.Z."/>
            <person name="Lee J.H."/>
            <person name="Mock T."/>
            <person name="Rouze P."/>
            <person name="Simmons M.P."/>
            <person name="Aerts A.L."/>
            <person name="Allen A.E."/>
            <person name="Cuvelier M.L."/>
            <person name="Derelle E."/>
            <person name="Everett M.V."/>
            <person name="Foulon E."/>
            <person name="Grimwood J."/>
            <person name="Gundlach H."/>
            <person name="Henrissat B."/>
            <person name="Napoli C."/>
            <person name="McDonald S.M."/>
            <person name="Parker M.S."/>
            <person name="Rombauts S."/>
            <person name="Salamov A."/>
            <person name="Von Dassow P."/>
            <person name="Badger J.H."/>
            <person name="Coutinho P.M."/>
            <person name="Demir E."/>
            <person name="Dubchak I."/>
            <person name="Gentemann C."/>
            <person name="Eikrem W."/>
            <person name="Gready J.E."/>
            <person name="John U."/>
            <person name="Lanier W."/>
            <person name="Lindquist E.A."/>
            <person name="Lucas S."/>
            <person name="Mayer K.F."/>
            <person name="Moreau H."/>
            <person name="Not F."/>
            <person name="Otillar R."/>
            <person name="Panaud O."/>
            <person name="Pangilinan J."/>
            <person name="Paulsen I."/>
            <person name="Piegu B."/>
            <person name="Poliakov A."/>
            <person name="Robbens S."/>
            <person name="Schmutz J."/>
            <person name="Toulza E."/>
            <person name="Wyss T."/>
            <person name="Zelensky A."/>
            <person name="Zhou K."/>
            <person name="Armbrust E.V."/>
            <person name="Bhattacharya D."/>
            <person name="Goodenough U.W."/>
            <person name="Van de Peer Y."/>
            <person name="Grigoriev I.V."/>
        </authorList>
    </citation>
    <scope>NUCLEOTIDE SEQUENCE [LARGE SCALE GENOMIC DNA]</scope>
    <source>
        <strain evidence="2 3">CCMP1545</strain>
    </source>
</reference>
<organism evidence="3">
    <name type="scientific">Micromonas pusilla (strain CCMP1545)</name>
    <name type="common">Picoplanktonic green alga</name>
    <dbReference type="NCBI Taxonomy" id="564608"/>
    <lineage>
        <taxon>Eukaryota</taxon>
        <taxon>Viridiplantae</taxon>
        <taxon>Chlorophyta</taxon>
        <taxon>Mamiellophyceae</taxon>
        <taxon>Mamiellales</taxon>
        <taxon>Mamiellaceae</taxon>
        <taxon>Micromonas</taxon>
    </lineage>
</organism>
<accession>C1MWF9</accession>
<keyword evidence="3" id="KW-1185">Reference proteome</keyword>
<dbReference type="EMBL" id="GG663741">
    <property type="protein sequence ID" value="EEH55869.1"/>
    <property type="molecule type" value="Genomic_DNA"/>
</dbReference>
<dbReference type="GeneID" id="9685356"/>
<dbReference type="KEGG" id="mpp:MICPUCDRAFT_59752"/>
<feature type="region of interest" description="Disordered" evidence="1">
    <location>
        <begin position="239"/>
        <end position="269"/>
    </location>
</feature>
<evidence type="ECO:0000313" key="2">
    <source>
        <dbReference type="EMBL" id="EEH55869.1"/>
    </source>
</evidence>
<dbReference type="RefSeq" id="XP_003059917.1">
    <property type="nucleotide sequence ID" value="XM_003059871.1"/>
</dbReference>
<sequence length="712" mass="77019">MPPSPSPPSTPWEPDDALADPARVTRALLLTDRGARGRDLDAETRSIKLARVLGLTSPPSASCELFSVRLDGAGIRCAGAPRIGGVDHADWGATPASYAGVGDPEGDADRRDLVRALQGVALFPPPPPSRLVLLLARITHALPIAWRVTLHEAYESIFNASAASDIVWLGVDIDALATNVREWRFERKFGGRTLVVCDAPSTVPTGVALKRRCGDAVFLVSLRPQVGVADARFDLVGSGRPSGRGGRGSDESRRLPFGKVRARERDPTPPPRVRVDLRILHEARERWRVEFTHLRKSPRLVMYVTPPPVVRATSPARRLWELLAPATAKRKAVAEADAKLAASLSSFVPRARRSATKPGGGGFGSVFVAFAPSTTHALRVEVCRAFERAMRDQRAAAPSTATREDLKKPYACHELPRGQGVGTCARTDLASYVDLLPPYGPSEVDTTGAEYVQKEPKPWPRRRAFWEEWTFLLPIRRWLRGKPKRYPRPAFVPKASDFWVYDGARGSVDDPYEGALGWADALCVVASGADVLREAEAIGVPIFVAAWDACVKNGGSPAATLSHLATLGLARDVDDARVFEGENSEKWRGKSGGVDFSDAPIVGREPHNARDGWDGHTADVVGDNRDRGPCVVDDVTVTAARVSAAVEVKPWRIGIEPGTTGGRYDRYAPGSSSAKRAKDDDGGDDDDETPARALEFGLGDDGEVECEGFLFD</sequence>
<protein>
    <submittedName>
        <fullName evidence="2">Predicted protein</fullName>
    </submittedName>
</protein>
<evidence type="ECO:0000256" key="1">
    <source>
        <dbReference type="SAM" id="MobiDB-lite"/>
    </source>
</evidence>
<dbReference type="AlphaFoldDB" id="C1MWF9"/>